<evidence type="ECO:0000256" key="4">
    <source>
        <dbReference type="ARBA" id="ARBA00022801"/>
    </source>
</evidence>
<dbReference type="SUPFAM" id="SSF52096">
    <property type="entry name" value="ClpP/crotonase"/>
    <property type="match status" value="2"/>
</dbReference>
<dbReference type="GO" id="GO:0006465">
    <property type="term" value="P:signal peptide processing"/>
    <property type="evidence" value="ECO:0007669"/>
    <property type="project" value="InterPro"/>
</dbReference>
<dbReference type="CDD" id="cd07023">
    <property type="entry name" value="S49_Sppa_N_C"/>
    <property type="match status" value="1"/>
</dbReference>
<dbReference type="InterPro" id="IPR029045">
    <property type="entry name" value="ClpP/crotonase-like_dom_sf"/>
</dbReference>
<keyword evidence="10" id="KW-1185">Reference proteome</keyword>
<dbReference type="GO" id="GO:0016020">
    <property type="term" value="C:membrane"/>
    <property type="evidence" value="ECO:0007669"/>
    <property type="project" value="UniProtKB-SubCell"/>
</dbReference>
<evidence type="ECO:0000256" key="6">
    <source>
        <dbReference type="ARBA" id="ARBA00023136"/>
    </source>
</evidence>
<evidence type="ECO:0000256" key="1">
    <source>
        <dbReference type="ARBA" id="ARBA00004370"/>
    </source>
</evidence>
<sequence>MVDAGSVVDLLKDARDRRNAALILEIDLTDGIMEGQPADPVSALLGMRRPHLRDVLGGLRRGRTDPRVRALIVKIGGQRLGLAMAQELRDAVRAFRDSGKLTVAWAESFGEVSRGTVPYYLATVFERIYMQPSGDLALTGVALEEPFFNEALGKIGVTPRFAKRHEYKTAANTFMERAYTPEHEEMSGRLVASAGEQVVAGVAAGRGLPEERVRELIDQAPLLGAEALEAGLVDKLAYRDEVYAEVRKAIATEPGEPDETARLRYVSRYNRTSGLAKRLPRPQQDAVALIQGQGPIKVGRSGRSAMPGQGSSIGSDTIAAAFRAAVKDDRVKAIVFRVDSPGGSYVASDTIWREVVLARRAGKPVIVSMGNVAASGGYFVAAPATMIVAQPGTLTGSIGVVVGKPVIGDLLDRLGIGLGSVENGAHARMFAPTRDFTEEEWTRVNTFLDRVYDDFVGKVAEGRDLSPEQVDAMARGRVWTGADAHERGLVDELGGLGFALDVARKKAGLATDAPVRTYPHVSPLDRLRPADSSEDRTAASARLDAWGPMSTTAARMGLPLGGPLMLTGNWSID</sequence>
<gene>
    <name evidence="9" type="ORF">FB559_0909</name>
</gene>
<evidence type="ECO:0000256" key="5">
    <source>
        <dbReference type="ARBA" id="ARBA00022825"/>
    </source>
</evidence>
<evidence type="ECO:0000256" key="7">
    <source>
        <dbReference type="PIRSR" id="PIRSR001217-1"/>
    </source>
</evidence>
<dbReference type="Gene3D" id="3.90.226.10">
    <property type="entry name" value="2-enoyl-CoA Hydratase, Chain A, domain 1"/>
    <property type="match status" value="2"/>
</dbReference>
<evidence type="ECO:0000256" key="3">
    <source>
        <dbReference type="ARBA" id="ARBA00022670"/>
    </source>
</evidence>
<accession>A0A543CE81</accession>
<dbReference type="AlphaFoldDB" id="A0A543CE81"/>
<dbReference type="PANTHER" id="PTHR33209">
    <property type="entry name" value="PROTEASE 4"/>
    <property type="match status" value="1"/>
</dbReference>
<name>A0A543CE81_9ACTN</name>
<dbReference type="EMBL" id="VFOZ01000001">
    <property type="protein sequence ID" value="TQL95406.1"/>
    <property type="molecule type" value="Genomic_DNA"/>
</dbReference>
<dbReference type="RefSeq" id="WP_141953556.1">
    <property type="nucleotide sequence ID" value="NZ_VFOZ01000001.1"/>
</dbReference>
<dbReference type="InterPro" id="IPR047272">
    <property type="entry name" value="S49_SppA_C"/>
</dbReference>
<reference evidence="9 10" key="1">
    <citation type="submission" date="2019-06" db="EMBL/GenBank/DDBJ databases">
        <title>Sequencing the genomes of 1000 actinobacteria strains.</title>
        <authorList>
            <person name="Klenk H.-P."/>
        </authorList>
    </citation>
    <scope>NUCLEOTIDE SEQUENCE [LARGE SCALE GENOMIC DNA]</scope>
    <source>
        <strain evidence="9 10">DSM 102200</strain>
    </source>
</reference>
<feature type="domain" description="Peptidase S49" evidence="8">
    <location>
        <begin position="95"/>
        <end position="249"/>
    </location>
</feature>
<dbReference type="Gene3D" id="6.20.330.10">
    <property type="match status" value="1"/>
</dbReference>
<proteinExistence type="inferred from homology"/>
<comment type="similarity">
    <text evidence="2">Belongs to the peptidase S49 family.</text>
</comment>
<dbReference type="CDD" id="cd07018">
    <property type="entry name" value="S49_SppA_67K_type"/>
    <property type="match status" value="1"/>
</dbReference>
<dbReference type="NCBIfam" id="TIGR00705">
    <property type="entry name" value="SppA_67K"/>
    <property type="match status" value="1"/>
</dbReference>
<dbReference type="InterPro" id="IPR004635">
    <property type="entry name" value="Pept_S49_SppA"/>
</dbReference>
<dbReference type="PANTHER" id="PTHR33209:SF1">
    <property type="entry name" value="PEPTIDASE S49 DOMAIN-CONTAINING PROTEIN"/>
    <property type="match status" value="1"/>
</dbReference>
<keyword evidence="3" id="KW-0645">Protease</keyword>
<feature type="active site" description="Nucleophile" evidence="7">
    <location>
        <position position="375"/>
    </location>
</feature>
<dbReference type="OrthoDB" id="9764363at2"/>
<dbReference type="InterPro" id="IPR004634">
    <property type="entry name" value="Pept_S49_pIV"/>
</dbReference>
<dbReference type="GO" id="GO:0008236">
    <property type="term" value="F:serine-type peptidase activity"/>
    <property type="evidence" value="ECO:0007669"/>
    <property type="project" value="UniProtKB-KW"/>
</dbReference>
<comment type="caution">
    <text evidence="9">The sequence shown here is derived from an EMBL/GenBank/DDBJ whole genome shotgun (WGS) entry which is preliminary data.</text>
</comment>
<dbReference type="PIRSF" id="PIRSF001217">
    <property type="entry name" value="Protease_4_SppA"/>
    <property type="match status" value="1"/>
</dbReference>
<dbReference type="InterPro" id="IPR002142">
    <property type="entry name" value="Peptidase_S49"/>
</dbReference>
<feature type="domain" description="Peptidase S49" evidence="8">
    <location>
        <begin position="359"/>
        <end position="509"/>
    </location>
</feature>
<organism evidence="9 10">
    <name type="scientific">Actinoallomurus bryophytorum</name>
    <dbReference type="NCBI Taxonomy" id="1490222"/>
    <lineage>
        <taxon>Bacteria</taxon>
        <taxon>Bacillati</taxon>
        <taxon>Actinomycetota</taxon>
        <taxon>Actinomycetes</taxon>
        <taxon>Streptosporangiales</taxon>
        <taxon>Thermomonosporaceae</taxon>
        <taxon>Actinoallomurus</taxon>
    </lineage>
</organism>
<dbReference type="InterPro" id="IPR047217">
    <property type="entry name" value="S49_SppA_67K_type_N"/>
</dbReference>
<protein>
    <submittedName>
        <fullName evidence="9">Signal peptide peptidase A</fullName>
    </submittedName>
</protein>
<feature type="active site" description="Proton donor/acceptor" evidence="7">
    <location>
        <position position="168"/>
    </location>
</feature>
<evidence type="ECO:0000313" key="9">
    <source>
        <dbReference type="EMBL" id="TQL95406.1"/>
    </source>
</evidence>
<evidence type="ECO:0000256" key="2">
    <source>
        <dbReference type="ARBA" id="ARBA00008683"/>
    </source>
</evidence>
<keyword evidence="5" id="KW-0720">Serine protease</keyword>
<dbReference type="NCBIfam" id="TIGR00706">
    <property type="entry name" value="SppA_dom"/>
    <property type="match status" value="1"/>
</dbReference>
<keyword evidence="4" id="KW-0378">Hydrolase</keyword>
<evidence type="ECO:0000313" key="10">
    <source>
        <dbReference type="Proteomes" id="UP000316096"/>
    </source>
</evidence>
<dbReference type="Pfam" id="PF01343">
    <property type="entry name" value="Peptidase_S49"/>
    <property type="match status" value="2"/>
</dbReference>
<evidence type="ECO:0000259" key="8">
    <source>
        <dbReference type="Pfam" id="PF01343"/>
    </source>
</evidence>
<dbReference type="Proteomes" id="UP000316096">
    <property type="component" value="Unassembled WGS sequence"/>
</dbReference>
<keyword evidence="6" id="KW-0472">Membrane</keyword>
<comment type="subcellular location">
    <subcellularLocation>
        <location evidence="1">Membrane</location>
    </subcellularLocation>
</comment>